<dbReference type="EMBL" id="CM017626">
    <property type="protein sequence ID" value="TYH76709.1"/>
    <property type="molecule type" value="Genomic_DNA"/>
</dbReference>
<organism evidence="2 3">
    <name type="scientific">Gossypium tomentosum</name>
    <name type="common">Hawaiian cotton</name>
    <name type="synonym">Gossypium sandvicense</name>
    <dbReference type="NCBI Taxonomy" id="34277"/>
    <lineage>
        <taxon>Eukaryota</taxon>
        <taxon>Viridiplantae</taxon>
        <taxon>Streptophyta</taxon>
        <taxon>Embryophyta</taxon>
        <taxon>Tracheophyta</taxon>
        <taxon>Spermatophyta</taxon>
        <taxon>Magnoliopsida</taxon>
        <taxon>eudicotyledons</taxon>
        <taxon>Gunneridae</taxon>
        <taxon>Pentapetalae</taxon>
        <taxon>rosids</taxon>
        <taxon>malvids</taxon>
        <taxon>Malvales</taxon>
        <taxon>Malvaceae</taxon>
        <taxon>Malvoideae</taxon>
        <taxon>Gossypium</taxon>
    </lineage>
</organism>
<evidence type="ECO:0000313" key="3">
    <source>
        <dbReference type="Proteomes" id="UP000322667"/>
    </source>
</evidence>
<dbReference type="AlphaFoldDB" id="A0A5D2LBX7"/>
<feature type="region of interest" description="Disordered" evidence="1">
    <location>
        <begin position="56"/>
        <end position="75"/>
    </location>
</feature>
<accession>A0A5D2LBX7</accession>
<gene>
    <name evidence="2" type="ORF">ES332_D04G105300v1</name>
</gene>
<protein>
    <submittedName>
        <fullName evidence="2">Uncharacterized protein</fullName>
    </submittedName>
</protein>
<feature type="region of interest" description="Disordered" evidence="1">
    <location>
        <begin position="1"/>
        <end position="40"/>
    </location>
</feature>
<dbReference type="Proteomes" id="UP000322667">
    <property type="component" value="Chromosome D04"/>
</dbReference>
<reference evidence="2 3" key="1">
    <citation type="submission" date="2019-07" db="EMBL/GenBank/DDBJ databases">
        <title>WGS assembly of Gossypium tomentosum.</title>
        <authorList>
            <person name="Chen Z.J."/>
            <person name="Sreedasyam A."/>
            <person name="Ando A."/>
            <person name="Song Q."/>
            <person name="De L."/>
            <person name="Hulse-Kemp A."/>
            <person name="Ding M."/>
            <person name="Ye W."/>
            <person name="Kirkbride R."/>
            <person name="Jenkins J."/>
            <person name="Plott C."/>
            <person name="Lovell J."/>
            <person name="Lin Y.-M."/>
            <person name="Vaughn R."/>
            <person name="Liu B."/>
            <person name="Li W."/>
            <person name="Simpson S."/>
            <person name="Scheffler B."/>
            <person name="Saski C."/>
            <person name="Grover C."/>
            <person name="Hu G."/>
            <person name="Conover J."/>
            <person name="Carlson J."/>
            <person name="Shu S."/>
            <person name="Boston L."/>
            <person name="Williams M."/>
            <person name="Peterson D."/>
            <person name="Mcgee K."/>
            <person name="Jones D."/>
            <person name="Wendel J."/>
            <person name="Stelly D."/>
            <person name="Grimwood J."/>
            <person name="Schmutz J."/>
        </authorList>
    </citation>
    <scope>NUCLEOTIDE SEQUENCE [LARGE SCALE GENOMIC DNA]</scope>
    <source>
        <strain evidence="2">7179.01</strain>
    </source>
</reference>
<evidence type="ECO:0000313" key="2">
    <source>
        <dbReference type="EMBL" id="TYH76709.1"/>
    </source>
</evidence>
<evidence type="ECO:0000256" key="1">
    <source>
        <dbReference type="SAM" id="MobiDB-lite"/>
    </source>
</evidence>
<proteinExistence type="predicted"/>
<name>A0A5D2LBX7_GOSTO</name>
<sequence length="75" mass="8199">MAHSLVSRLKQFEAPSSSDLDGANRAPSSPPRRCRGRGREEAHAWRAWFPRSAAPTVPKTPRVSGNLNLGHLKLG</sequence>
<keyword evidence="3" id="KW-1185">Reference proteome</keyword>